<feature type="region of interest" description="Disordered" evidence="12">
    <location>
        <begin position="616"/>
        <end position="635"/>
    </location>
</feature>
<keyword evidence="15" id="KW-1185">Reference proteome</keyword>
<evidence type="ECO:0000256" key="7">
    <source>
        <dbReference type="ARBA" id="ARBA00022723"/>
    </source>
</evidence>
<dbReference type="InterPro" id="IPR027794">
    <property type="entry name" value="tRNase_Z_dom"/>
</dbReference>
<dbReference type="VEuPathDB" id="AmoebaDB:ACA1_280610"/>
<keyword evidence="6" id="KW-0540">Nuclease</keyword>
<keyword evidence="5" id="KW-0819">tRNA processing</keyword>
<dbReference type="InterPro" id="IPR036866">
    <property type="entry name" value="RibonucZ/Hydroxyglut_hydro"/>
</dbReference>
<evidence type="ECO:0000313" key="15">
    <source>
        <dbReference type="Proteomes" id="UP000011083"/>
    </source>
</evidence>
<feature type="domain" description="C2H2-type" evidence="13">
    <location>
        <begin position="641"/>
        <end position="663"/>
    </location>
</feature>
<dbReference type="GO" id="GO:0042781">
    <property type="term" value="F:3'-tRNA processing endoribonuclease activity"/>
    <property type="evidence" value="ECO:0007669"/>
    <property type="project" value="UniProtKB-EC"/>
</dbReference>
<dbReference type="OMA" id="ERIPGWK"/>
<dbReference type="Gene3D" id="3.60.15.10">
    <property type="entry name" value="Ribonuclease Z/Hydroxyacylglutathione hydrolase-like"/>
    <property type="match status" value="3"/>
</dbReference>
<dbReference type="PANTHER" id="PTHR12553">
    <property type="entry name" value="ZINC PHOSPHODIESTERASE ELAC PROTEIN 2"/>
    <property type="match status" value="1"/>
</dbReference>
<accession>L8H702</accession>
<dbReference type="GeneID" id="14921882"/>
<dbReference type="GO" id="GO:0008270">
    <property type="term" value="F:zinc ion binding"/>
    <property type="evidence" value="ECO:0007669"/>
    <property type="project" value="UniProtKB-KW"/>
</dbReference>
<dbReference type="Proteomes" id="UP000011083">
    <property type="component" value="Unassembled WGS sequence"/>
</dbReference>
<dbReference type="KEGG" id="acan:ACA1_280610"/>
<dbReference type="STRING" id="1257118.L8H702"/>
<evidence type="ECO:0000256" key="9">
    <source>
        <dbReference type="ARBA" id="ARBA00022801"/>
    </source>
</evidence>
<dbReference type="EC" id="3.1.26.11" evidence="4"/>
<evidence type="ECO:0000256" key="8">
    <source>
        <dbReference type="ARBA" id="ARBA00022759"/>
    </source>
</evidence>
<evidence type="ECO:0000313" key="14">
    <source>
        <dbReference type="EMBL" id="ELR21007.1"/>
    </source>
</evidence>
<dbReference type="InterPro" id="IPR001279">
    <property type="entry name" value="Metallo-B-lactamas"/>
</dbReference>
<comment type="similarity">
    <text evidence="3">Belongs to the RNase Z family.</text>
</comment>
<evidence type="ECO:0000256" key="3">
    <source>
        <dbReference type="ARBA" id="ARBA00007823"/>
    </source>
</evidence>
<dbReference type="Pfam" id="PF12706">
    <property type="entry name" value="Lactamase_B_2"/>
    <property type="match status" value="1"/>
</dbReference>
<organism evidence="14 15">
    <name type="scientific">Acanthamoeba castellanii (strain ATCC 30010 / Neff)</name>
    <dbReference type="NCBI Taxonomy" id="1257118"/>
    <lineage>
        <taxon>Eukaryota</taxon>
        <taxon>Amoebozoa</taxon>
        <taxon>Discosea</taxon>
        <taxon>Longamoebia</taxon>
        <taxon>Centramoebida</taxon>
        <taxon>Acanthamoebidae</taxon>
        <taxon>Acanthamoeba</taxon>
    </lineage>
</organism>
<dbReference type="PROSITE" id="PS50157">
    <property type="entry name" value="ZINC_FINGER_C2H2_2"/>
    <property type="match status" value="1"/>
</dbReference>
<comment type="catalytic activity">
    <reaction evidence="1">
        <text>Endonucleolytic cleavage of RNA, removing extra 3' nucleotides from tRNA precursor, generating 3' termini of tRNAs. A 3'-hydroxy group is left at the tRNA terminus and a 5'-phosphoryl group is left at the trailer molecule.</text>
        <dbReference type="EC" id="3.1.26.11"/>
    </reaction>
</comment>
<evidence type="ECO:0000256" key="1">
    <source>
        <dbReference type="ARBA" id="ARBA00000402"/>
    </source>
</evidence>
<sequence>MPPEVYVQVVGAGTAGITPSVMVVAGRHRFLFNCGEQSQRFITENKLRTQNVDALFFTQVDWHHLGGLSDFLMTVADNGKSEIALYGPAPLYCYVLSMQMFLYRPSFTLDVHQLDAQPARRLGFDVGEKGDEARICVRPILLLPHAHEGGDGGEEEGGGDDEVVEDLDDAGCLRKRIALAFDVGGRPELRPLLPTDGGDHYLPPVMCYAVEAPEVRGKFDVQKAKALGVPPGPLCGKLTKGESVVTPDGGVVHPSDCMGATVPGPVFLLVTCPSPAYLPRLRSNQFIRAYAANPDMACVVHITPRHVLQLPEYKAWMDSFVSQRVTHVLLDESTALDVDRTLFKASNAHSVKLNYALPAAFPLPYDIRSLPHRLDPSLSLSSALSSSSSTAPEPKARAAAATKGKGKEKAARKAHAAGSQAAVGRPEGATQAEARLLSDLFGSASSNGATKVVVGDNLMKFSLLPPAHFGLDWAQSVELSDEAGYRRVMDDLRADARLNAALGRIFPDRPQGLAAAQESEEGEAADGEARVVFLGTVASASNPVRSESCIYVDVPNYGGILLDAGGGAYQQMVRYYGHAGASERLAKLRCIWVTHKHADHCAGVVNLIRIVNQLKRQRQRSQPQPDPDRQPAATAAPLRRWECPVCGFGFRYRKSMEMHLPIHHMASVAGSSVEDELYAKATQRDPAEGDDPVDFLPSLSSPSVLVVAPFWIEPWLEDYNETVQRIEYDFVDALYLTRTWRQADGGEQLPLLARYFREALGFTEVYSAIVEHSYPTFAVVMEHERGWRLVYSGDTRPCAQMVELARGATLLIHEATFDEDMQEKAIGDRHSTVREALSVARDAQPKCTVLTHFSGRFEKTLPDVWEAQRAIATTAAPALTEEEPPLMVVLAQDFMTLRLEGDQRDVVAVMQPLQQLFAADAEASKPDTTTPH</sequence>
<dbReference type="RefSeq" id="XP_004344750.1">
    <property type="nucleotide sequence ID" value="XM_004344700.1"/>
</dbReference>
<evidence type="ECO:0000259" key="13">
    <source>
        <dbReference type="PROSITE" id="PS50157"/>
    </source>
</evidence>
<evidence type="ECO:0000256" key="12">
    <source>
        <dbReference type="SAM" id="MobiDB-lite"/>
    </source>
</evidence>
<reference evidence="14 15" key="1">
    <citation type="journal article" date="2013" name="Genome Biol.">
        <title>Genome of Acanthamoeba castellanii highlights extensive lateral gene transfer and early evolution of tyrosine kinase signaling.</title>
        <authorList>
            <person name="Clarke M."/>
            <person name="Lohan A.J."/>
            <person name="Liu B."/>
            <person name="Lagkouvardos I."/>
            <person name="Roy S."/>
            <person name="Zafar N."/>
            <person name="Bertelli C."/>
            <person name="Schilde C."/>
            <person name="Kianianmomeni A."/>
            <person name="Burglin T.R."/>
            <person name="Frech C."/>
            <person name="Turcotte B."/>
            <person name="Kopec K.O."/>
            <person name="Synnott J.M."/>
            <person name="Choo C."/>
            <person name="Paponov I."/>
            <person name="Finkler A."/>
            <person name="Soon Heng Tan C."/>
            <person name="Hutchins A.P."/>
            <person name="Weinmeier T."/>
            <person name="Rattei T."/>
            <person name="Chu J.S."/>
            <person name="Gimenez G."/>
            <person name="Irimia M."/>
            <person name="Rigden D.J."/>
            <person name="Fitzpatrick D.A."/>
            <person name="Lorenzo-Morales J."/>
            <person name="Bateman A."/>
            <person name="Chiu C.H."/>
            <person name="Tang P."/>
            <person name="Hegemann P."/>
            <person name="Fromm H."/>
            <person name="Raoult D."/>
            <person name="Greub G."/>
            <person name="Miranda-Saavedra D."/>
            <person name="Chen N."/>
            <person name="Nash P."/>
            <person name="Ginger M.L."/>
            <person name="Horn M."/>
            <person name="Schaap P."/>
            <person name="Caler L."/>
            <person name="Loftus B."/>
        </authorList>
    </citation>
    <scope>NUCLEOTIDE SEQUENCE [LARGE SCALE GENOMIC DNA]</scope>
    <source>
        <strain evidence="14 15">Neff</strain>
    </source>
</reference>
<dbReference type="EMBL" id="KB007908">
    <property type="protein sequence ID" value="ELR21007.1"/>
    <property type="molecule type" value="Genomic_DNA"/>
</dbReference>
<dbReference type="GO" id="GO:0005739">
    <property type="term" value="C:mitochondrion"/>
    <property type="evidence" value="ECO:0007669"/>
    <property type="project" value="TreeGrafter"/>
</dbReference>
<proteinExistence type="inferred from homology"/>
<evidence type="ECO:0000256" key="5">
    <source>
        <dbReference type="ARBA" id="ARBA00022694"/>
    </source>
</evidence>
<evidence type="ECO:0000256" key="2">
    <source>
        <dbReference type="ARBA" id="ARBA00001947"/>
    </source>
</evidence>
<evidence type="ECO:0000256" key="4">
    <source>
        <dbReference type="ARBA" id="ARBA00012477"/>
    </source>
</evidence>
<dbReference type="AlphaFoldDB" id="L8H702"/>
<keyword evidence="7" id="KW-0479">Metal-binding</keyword>
<dbReference type="GO" id="GO:1990180">
    <property type="term" value="P:mitochondrial tRNA 3'-end processing"/>
    <property type="evidence" value="ECO:0007669"/>
    <property type="project" value="TreeGrafter"/>
</dbReference>
<protein>
    <recommendedName>
        <fullName evidence="4">ribonuclease Z</fullName>
        <ecNumber evidence="4">3.1.26.11</ecNumber>
    </recommendedName>
</protein>
<dbReference type="CDD" id="cd07718">
    <property type="entry name" value="RNaseZ_ELAC1_ELAC2-C-term-like_MBL-fold"/>
    <property type="match status" value="1"/>
</dbReference>
<keyword evidence="9" id="KW-0378">Hydrolase</keyword>
<evidence type="ECO:0000256" key="6">
    <source>
        <dbReference type="ARBA" id="ARBA00022722"/>
    </source>
</evidence>
<comment type="cofactor">
    <cofactor evidence="2">
        <name>Zn(2+)</name>
        <dbReference type="ChEBI" id="CHEBI:29105"/>
    </cofactor>
</comment>
<dbReference type="SUPFAM" id="SSF56281">
    <property type="entry name" value="Metallo-hydrolase/oxidoreductase"/>
    <property type="match status" value="2"/>
</dbReference>
<keyword evidence="8" id="KW-0255">Endonuclease</keyword>
<dbReference type="InterPro" id="IPR013087">
    <property type="entry name" value="Znf_C2H2_type"/>
</dbReference>
<dbReference type="Pfam" id="PF13691">
    <property type="entry name" value="Lactamase_B_4"/>
    <property type="match status" value="1"/>
</dbReference>
<dbReference type="PANTHER" id="PTHR12553:SF49">
    <property type="entry name" value="ZINC PHOSPHODIESTERASE ELAC PROTEIN 2"/>
    <property type="match status" value="1"/>
</dbReference>
<dbReference type="OrthoDB" id="527344at2759"/>
<evidence type="ECO:0000256" key="11">
    <source>
        <dbReference type="PROSITE-ProRule" id="PRU00042"/>
    </source>
</evidence>
<feature type="region of interest" description="Disordered" evidence="12">
    <location>
        <begin position="381"/>
        <end position="427"/>
    </location>
</feature>
<keyword evidence="10" id="KW-0862">Zinc</keyword>
<feature type="compositionally biased region" description="Low complexity" evidence="12">
    <location>
        <begin position="381"/>
        <end position="403"/>
    </location>
</feature>
<evidence type="ECO:0000256" key="10">
    <source>
        <dbReference type="ARBA" id="ARBA00022833"/>
    </source>
</evidence>
<name>L8H702_ACACF</name>
<dbReference type="InterPro" id="IPR047151">
    <property type="entry name" value="RNZ2-like"/>
</dbReference>
<keyword evidence="11" id="KW-0863">Zinc-finger</keyword>
<gene>
    <name evidence="14" type="ORF">ACA1_280610</name>
</gene>